<sequence length="197" mass="22117">MGFCKKWRRGKFFGRLFALLCLFVPIFCILALLSPGLPELAPNSGSQVLVSKRSVEGETKLGELGLLMIKMLPENLAFTAFVPSEKAFDHVLKLQSNSSLMTDKMNDTFAILSQIMGFCTVPQHIPSESVPVLKELQLDSVSGFRIYVWKMPDGTLLVNNIRSEQVDLRKGEIIVHVMEGVIMDAEFEQSFIPDYEE</sequence>
<dbReference type="InterPro" id="IPR036378">
    <property type="entry name" value="FAS1_dom_sf"/>
</dbReference>
<feature type="domain" description="FAS1" evidence="3">
    <location>
        <begin position="42"/>
        <end position="182"/>
    </location>
</feature>
<evidence type="ECO:0000313" key="5">
    <source>
        <dbReference type="Proteomes" id="UP000829196"/>
    </source>
</evidence>
<comment type="caution">
    <text evidence="4">The sequence shown here is derived from an EMBL/GenBank/DDBJ whole genome shotgun (WGS) entry which is preliminary data.</text>
</comment>
<evidence type="ECO:0000256" key="2">
    <source>
        <dbReference type="SAM" id="Phobius"/>
    </source>
</evidence>
<gene>
    <name evidence="4" type="ORF">KFK09_025987</name>
</gene>
<dbReference type="PANTHER" id="PTHR37232:SF2">
    <property type="entry name" value="FAS1 DOMAIN-CONTAINING PROTEIN"/>
    <property type="match status" value="1"/>
</dbReference>
<proteinExistence type="inferred from homology"/>
<accession>A0A8T3A5E5</accession>
<dbReference type="PANTHER" id="PTHR37232">
    <property type="entry name" value="FASCICLIN DOMAIN PROTEIN"/>
    <property type="match status" value="1"/>
</dbReference>
<evidence type="ECO:0000259" key="3">
    <source>
        <dbReference type="PROSITE" id="PS50213"/>
    </source>
</evidence>
<comment type="similarity">
    <text evidence="1">Belongs to the fasciclin-like AGP family.</text>
</comment>
<reference evidence="4" key="1">
    <citation type="journal article" date="2022" name="Front. Genet.">
        <title>Chromosome-Scale Assembly of the Dendrobium nobile Genome Provides Insights Into the Molecular Mechanism of the Biosynthesis of the Medicinal Active Ingredient of Dendrobium.</title>
        <authorList>
            <person name="Xu Q."/>
            <person name="Niu S.-C."/>
            <person name="Li K.-L."/>
            <person name="Zheng P.-J."/>
            <person name="Zhang X.-J."/>
            <person name="Jia Y."/>
            <person name="Liu Y."/>
            <person name="Niu Y.-X."/>
            <person name="Yu L.-H."/>
            <person name="Chen D.-F."/>
            <person name="Zhang G.-Q."/>
        </authorList>
    </citation>
    <scope>NUCLEOTIDE SEQUENCE</scope>
    <source>
        <tissue evidence="4">Leaf</tissue>
    </source>
</reference>
<feature type="transmembrane region" description="Helical" evidence="2">
    <location>
        <begin position="12"/>
        <end position="33"/>
    </location>
</feature>
<dbReference type="EMBL" id="JAGYWB010000018">
    <property type="protein sequence ID" value="KAI0491727.1"/>
    <property type="molecule type" value="Genomic_DNA"/>
</dbReference>
<dbReference type="SMR" id="A0A8T3A5E5"/>
<dbReference type="OrthoDB" id="286301at2759"/>
<protein>
    <recommendedName>
        <fullName evidence="3">FAS1 domain-containing protein</fullName>
    </recommendedName>
</protein>
<dbReference type="Proteomes" id="UP000829196">
    <property type="component" value="Unassembled WGS sequence"/>
</dbReference>
<evidence type="ECO:0000256" key="1">
    <source>
        <dbReference type="ARBA" id="ARBA00007843"/>
    </source>
</evidence>
<keyword evidence="2" id="KW-0472">Membrane</keyword>
<keyword evidence="2" id="KW-0812">Transmembrane</keyword>
<keyword evidence="2" id="KW-1133">Transmembrane helix</keyword>
<organism evidence="4 5">
    <name type="scientific">Dendrobium nobile</name>
    <name type="common">Orchid</name>
    <dbReference type="NCBI Taxonomy" id="94219"/>
    <lineage>
        <taxon>Eukaryota</taxon>
        <taxon>Viridiplantae</taxon>
        <taxon>Streptophyta</taxon>
        <taxon>Embryophyta</taxon>
        <taxon>Tracheophyta</taxon>
        <taxon>Spermatophyta</taxon>
        <taxon>Magnoliopsida</taxon>
        <taxon>Liliopsida</taxon>
        <taxon>Asparagales</taxon>
        <taxon>Orchidaceae</taxon>
        <taxon>Epidendroideae</taxon>
        <taxon>Malaxideae</taxon>
        <taxon>Dendrobiinae</taxon>
        <taxon>Dendrobium</taxon>
    </lineage>
</organism>
<dbReference type="Pfam" id="PF02469">
    <property type="entry name" value="Fasciclin"/>
    <property type="match status" value="1"/>
</dbReference>
<dbReference type="AlphaFoldDB" id="A0A8T3A5E5"/>
<dbReference type="Gene3D" id="2.30.180.10">
    <property type="entry name" value="FAS1 domain"/>
    <property type="match status" value="1"/>
</dbReference>
<dbReference type="PROSITE" id="PS50213">
    <property type="entry name" value="FAS1"/>
    <property type="match status" value="1"/>
</dbReference>
<dbReference type="SUPFAM" id="SSF82153">
    <property type="entry name" value="FAS1 domain"/>
    <property type="match status" value="1"/>
</dbReference>
<evidence type="ECO:0000313" key="4">
    <source>
        <dbReference type="EMBL" id="KAI0491727.1"/>
    </source>
</evidence>
<keyword evidence="5" id="KW-1185">Reference proteome</keyword>
<dbReference type="InterPro" id="IPR000782">
    <property type="entry name" value="FAS1_domain"/>
</dbReference>
<name>A0A8T3A5E5_DENNO</name>